<organism evidence="2 3">
    <name type="scientific">Natranaerovirga pectinivora</name>
    <dbReference type="NCBI Taxonomy" id="682400"/>
    <lineage>
        <taxon>Bacteria</taxon>
        <taxon>Bacillati</taxon>
        <taxon>Bacillota</taxon>
        <taxon>Clostridia</taxon>
        <taxon>Lachnospirales</taxon>
        <taxon>Natranaerovirgaceae</taxon>
        <taxon>Natranaerovirga</taxon>
    </lineage>
</organism>
<dbReference type="RefSeq" id="WP_132249867.1">
    <property type="nucleotide sequence ID" value="NZ_SMAL01000001.1"/>
</dbReference>
<keyword evidence="1" id="KW-0472">Membrane</keyword>
<proteinExistence type="predicted"/>
<name>A0A4R3MPG8_9FIRM</name>
<dbReference type="AlphaFoldDB" id="A0A4R3MPG8"/>
<accession>A0A4R3MPG8</accession>
<keyword evidence="1" id="KW-1133">Transmembrane helix</keyword>
<feature type="transmembrane region" description="Helical" evidence="1">
    <location>
        <begin position="6"/>
        <end position="24"/>
    </location>
</feature>
<evidence type="ECO:0000256" key="1">
    <source>
        <dbReference type="SAM" id="Phobius"/>
    </source>
</evidence>
<keyword evidence="1" id="KW-0812">Transmembrane</keyword>
<dbReference type="Proteomes" id="UP000294902">
    <property type="component" value="Unassembled WGS sequence"/>
</dbReference>
<gene>
    <name evidence="2" type="ORF">EDC18_101483</name>
</gene>
<dbReference type="EMBL" id="SMAL01000001">
    <property type="protein sequence ID" value="TCT17185.1"/>
    <property type="molecule type" value="Genomic_DNA"/>
</dbReference>
<keyword evidence="3" id="KW-1185">Reference proteome</keyword>
<sequence>MKFMPLRVLYMFLGLFIISLLLLYRWNKIPPSMDINNIQITCVVEQDNDILDTYFKTWDHYKYGYTFSIQLNSDQPIIGDTYNTDIYLLIKDYPANLIWFKGEVPKGISRGINLRDFKYAIEKLYDERVISLEEKENNLAGYYYQGFSFVRDEFPVNMRLLSISEKEIIFNEAYIVISYYEKKPLKEFQITKTIPIDIDF</sequence>
<evidence type="ECO:0000313" key="3">
    <source>
        <dbReference type="Proteomes" id="UP000294902"/>
    </source>
</evidence>
<protein>
    <submittedName>
        <fullName evidence="2">Uncharacterized protein</fullName>
    </submittedName>
</protein>
<comment type="caution">
    <text evidence="2">The sequence shown here is derived from an EMBL/GenBank/DDBJ whole genome shotgun (WGS) entry which is preliminary data.</text>
</comment>
<reference evidence="2 3" key="1">
    <citation type="submission" date="2019-03" db="EMBL/GenBank/DDBJ databases">
        <title>Genomic Encyclopedia of Type Strains, Phase IV (KMG-IV): sequencing the most valuable type-strain genomes for metagenomic binning, comparative biology and taxonomic classification.</title>
        <authorList>
            <person name="Goeker M."/>
        </authorList>
    </citation>
    <scope>NUCLEOTIDE SEQUENCE [LARGE SCALE GENOMIC DNA]</scope>
    <source>
        <strain evidence="2 3">DSM 24629</strain>
    </source>
</reference>
<evidence type="ECO:0000313" key="2">
    <source>
        <dbReference type="EMBL" id="TCT17185.1"/>
    </source>
</evidence>